<dbReference type="InterPro" id="IPR005218">
    <property type="entry name" value="Diacylglycerol/lipid_kinase"/>
</dbReference>
<dbReference type="EMBL" id="LNQM01000001">
    <property type="protein sequence ID" value="KSU78718.1"/>
    <property type="molecule type" value="Genomic_DNA"/>
</dbReference>
<dbReference type="AlphaFoldDB" id="A0A0V8IVA3"/>
<dbReference type="SMART" id="SM00046">
    <property type="entry name" value="DAGKc"/>
    <property type="match status" value="1"/>
</dbReference>
<evidence type="ECO:0000256" key="1">
    <source>
        <dbReference type="ARBA" id="ARBA00001946"/>
    </source>
</evidence>
<evidence type="ECO:0000256" key="6">
    <source>
        <dbReference type="ARBA" id="ARBA00022840"/>
    </source>
</evidence>
<keyword evidence="3" id="KW-0808">Transferase</keyword>
<organism evidence="10 11">
    <name type="scientific">Pseudarthrobacter enclensis</name>
    <dbReference type="NCBI Taxonomy" id="993070"/>
    <lineage>
        <taxon>Bacteria</taxon>
        <taxon>Bacillati</taxon>
        <taxon>Actinomycetota</taxon>
        <taxon>Actinomycetes</taxon>
        <taxon>Micrococcales</taxon>
        <taxon>Micrococcaceae</taxon>
        <taxon>Pseudarthrobacter</taxon>
    </lineage>
</organism>
<dbReference type="Proteomes" id="UP000053199">
    <property type="component" value="Unassembled WGS sequence"/>
</dbReference>
<dbReference type="Gene3D" id="2.60.200.40">
    <property type="match status" value="1"/>
</dbReference>
<dbReference type="RefSeq" id="WP_058266345.1">
    <property type="nucleotide sequence ID" value="NZ_FMAZ01000001.1"/>
</dbReference>
<dbReference type="InterPro" id="IPR016064">
    <property type="entry name" value="NAD/diacylglycerol_kinase_sf"/>
</dbReference>
<keyword evidence="7" id="KW-0444">Lipid biosynthesis</keyword>
<dbReference type="InterPro" id="IPR001206">
    <property type="entry name" value="Diacylglycerol_kinase_cat_dom"/>
</dbReference>
<dbReference type="OrthoDB" id="142078at2"/>
<keyword evidence="8" id="KW-1208">Phospholipid metabolism</keyword>
<keyword evidence="7" id="KW-0443">Lipid metabolism</keyword>
<evidence type="ECO:0000313" key="10">
    <source>
        <dbReference type="EMBL" id="KSU78718.1"/>
    </source>
</evidence>
<dbReference type="SUPFAM" id="SSF111331">
    <property type="entry name" value="NAD kinase/diacylglycerol kinase-like"/>
    <property type="match status" value="1"/>
</dbReference>
<keyword evidence="7" id="KW-0594">Phospholipid biosynthesis</keyword>
<keyword evidence="6" id="KW-0067">ATP-binding</keyword>
<dbReference type="PROSITE" id="PS50146">
    <property type="entry name" value="DAGK"/>
    <property type="match status" value="1"/>
</dbReference>
<keyword evidence="5 10" id="KW-0418">Kinase</keyword>
<dbReference type="PANTHER" id="PTHR12358:SF54">
    <property type="entry name" value="SPHINGOSINE KINASE RELATED PROTEIN"/>
    <property type="match status" value="1"/>
</dbReference>
<dbReference type="InterPro" id="IPR050187">
    <property type="entry name" value="Lipid_Phosphate_FormReg"/>
</dbReference>
<dbReference type="NCBIfam" id="TIGR00147">
    <property type="entry name" value="YegS/Rv2252/BmrU family lipid kinase"/>
    <property type="match status" value="1"/>
</dbReference>
<accession>A0A0V8IVA3</accession>
<dbReference type="GO" id="GO:0016301">
    <property type="term" value="F:kinase activity"/>
    <property type="evidence" value="ECO:0007669"/>
    <property type="project" value="UniProtKB-KW"/>
</dbReference>
<dbReference type="NCBIfam" id="NF009604">
    <property type="entry name" value="PRK13057.1"/>
    <property type="match status" value="1"/>
</dbReference>
<dbReference type="InterPro" id="IPR017438">
    <property type="entry name" value="ATP-NAD_kinase_N"/>
</dbReference>
<dbReference type="GO" id="GO:0005524">
    <property type="term" value="F:ATP binding"/>
    <property type="evidence" value="ECO:0007669"/>
    <property type="project" value="UniProtKB-KW"/>
</dbReference>
<dbReference type="STRING" id="993070.AS031_01325"/>
<evidence type="ECO:0000256" key="2">
    <source>
        <dbReference type="ARBA" id="ARBA00005983"/>
    </source>
</evidence>
<evidence type="ECO:0000256" key="7">
    <source>
        <dbReference type="ARBA" id="ARBA00023209"/>
    </source>
</evidence>
<keyword evidence="4" id="KW-0547">Nucleotide-binding</keyword>
<comment type="similarity">
    <text evidence="2">Belongs to the diacylglycerol/lipid kinase family.</text>
</comment>
<dbReference type="GO" id="GO:0008654">
    <property type="term" value="P:phospholipid biosynthetic process"/>
    <property type="evidence" value="ECO:0007669"/>
    <property type="project" value="UniProtKB-KW"/>
</dbReference>
<evidence type="ECO:0000259" key="9">
    <source>
        <dbReference type="PROSITE" id="PS50146"/>
    </source>
</evidence>
<dbReference type="Pfam" id="PF19279">
    <property type="entry name" value="YegS_C"/>
    <property type="match status" value="1"/>
</dbReference>
<feature type="domain" description="DAGKc" evidence="9">
    <location>
        <begin position="5"/>
        <end position="134"/>
    </location>
</feature>
<comment type="caution">
    <text evidence="10">The sequence shown here is derived from an EMBL/GenBank/DDBJ whole genome shotgun (WGS) entry which is preliminary data.</text>
</comment>
<name>A0A0V8IVA3_9MICC</name>
<comment type="cofactor">
    <cofactor evidence="1">
        <name>Mg(2+)</name>
        <dbReference type="ChEBI" id="CHEBI:18420"/>
    </cofactor>
</comment>
<dbReference type="PANTHER" id="PTHR12358">
    <property type="entry name" value="SPHINGOSINE KINASE"/>
    <property type="match status" value="1"/>
</dbReference>
<dbReference type="Pfam" id="PF00781">
    <property type="entry name" value="DAGK_cat"/>
    <property type="match status" value="1"/>
</dbReference>
<evidence type="ECO:0000256" key="8">
    <source>
        <dbReference type="ARBA" id="ARBA00023264"/>
    </source>
</evidence>
<evidence type="ECO:0000256" key="3">
    <source>
        <dbReference type="ARBA" id="ARBA00022679"/>
    </source>
</evidence>
<evidence type="ECO:0000256" key="5">
    <source>
        <dbReference type="ARBA" id="ARBA00022777"/>
    </source>
</evidence>
<evidence type="ECO:0000313" key="11">
    <source>
        <dbReference type="Proteomes" id="UP000053199"/>
    </source>
</evidence>
<keyword evidence="11" id="KW-1185">Reference proteome</keyword>
<evidence type="ECO:0000256" key="4">
    <source>
        <dbReference type="ARBA" id="ARBA00022741"/>
    </source>
</evidence>
<dbReference type="InterPro" id="IPR045540">
    <property type="entry name" value="YegS/DAGK_C"/>
</dbReference>
<dbReference type="Gene3D" id="3.40.50.10330">
    <property type="entry name" value="Probable inorganic polyphosphate/atp-NAD kinase, domain 1"/>
    <property type="match status" value="1"/>
</dbReference>
<proteinExistence type="inferred from homology"/>
<sequence>MKAARDSRSAALVVNAGARLGASAPDLASGILEQAGLPVAAVHRISSGAELPGILERVVDDGHDLVIVGGGDGTVSYAAGRLAGTGTVLGVLPLGTANDLARTLEIPANLGQACAALADGKVVDIDLGRANGHPFLNVASVGLSVGVTETLSPRLKRSLGPLAYGVAAVRAYARHKPFRARLEFPDGDHETLDLENMLQVAVGNGRHYGGGNAVSPTAGIDDHTLDVYAIPGAPLREHMRIARLLKDGSFVEREGVYHLTTQRVRLVTDPPLPVNLDGEIATATPADFAIDRNAVHVVVPQGSTAASLDG</sequence>
<reference evidence="10 11" key="1">
    <citation type="journal article" date="2014" name="Arch. Microbiol.">
        <title>Arthrobacter enclensis sp. nov., isolated from sediment sample.</title>
        <authorList>
            <person name="Dastager S.G."/>
            <person name="Liu Q."/>
            <person name="Tang S.K."/>
            <person name="Krishnamurthi S."/>
            <person name="Lee J.C."/>
            <person name="Li W.J."/>
        </authorList>
    </citation>
    <scope>NUCLEOTIDE SEQUENCE [LARGE SCALE GENOMIC DNA]</scope>
    <source>
        <strain evidence="10 11">NIO-1008</strain>
    </source>
</reference>
<protein>
    <submittedName>
        <fullName evidence="10">Diacylglycerol kinase</fullName>
    </submittedName>
</protein>
<gene>
    <name evidence="10" type="ORF">AS031_01325</name>
</gene>